<name>A0A1G1Y046_9BACT</name>
<dbReference type="GO" id="GO:0003677">
    <property type="term" value="F:DNA binding"/>
    <property type="evidence" value="ECO:0007669"/>
    <property type="project" value="InterPro"/>
</dbReference>
<dbReference type="SUPFAM" id="SSF47413">
    <property type="entry name" value="lambda repressor-like DNA-binding domains"/>
    <property type="match status" value="1"/>
</dbReference>
<proteinExistence type="predicted"/>
<accession>A0A1G1Y046</accession>
<evidence type="ECO:0000313" key="2">
    <source>
        <dbReference type="EMBL" id="OGY45216.1"/>
    </source>
</evidence>
<comment type="caution">
    <text evidence="2">The sequence shown here is derived from an EMBL/GenBank/DDBJ whole genome shotgun (WGS) entry which is preliminary data.</text>
</comment>
<dbReference type="SMART" id="SM00530">
    <property type="entry name" value="HTH_XRE"/>
    <property type="match status" value="1"/>
</dbReference>
<organism evidence="2 3">
    <name type="scientific">Candidatus Buchananbacteria bacterium RIFCSPHIGHO2_01_FULL_39_8</name>
    <dbReference type="NCBI Taxonomy" id="1797533"/>
    <lineage>
        <taxon>Bacteria</taxon>
        <taxon>Candidatus Buchananiibacteriota</taxon>
    </lineage>
</organism>
<dbReference type="InterPro" id="IPR001387">
    <property type="entry name" value="Cro/C1-type_HTH"/>
</dbReference>
<evidence type="ECO:0000259" key="1">
    <source>
        <dbReference type="PROSITE" id="PS50943"/>
    </source>
</evidence>
<dbReference type="Gene3D" id="1.10.260.40">
    <property type="entry name" value="lambda repressor-like DNA-binding domains"/>
    <property type="match status" value="1"/>
</dbReference>
<dbReference type="Proteomes" id="UP000176241">
    <property type="component" value="Unassembled WGS sequence"/>
</dbReference>
<protein>
    <recommendedName>
        <fullName evidence="1">HTH cro/C1-type domain-containing protein</fullName>
    </recommendedName>
</protein>
<dbReference type="CDD" id="cd00093">
    <property type="entry name" value="HTH_XRE"/>
    <property type="match status" value="1"/>
</dbReference>
<dbReference type="InterPro" id="IPR010982">
    <property type="entry name" value="Lambda_DNA-bd_dom_sf"/>
</dbReference>
<evidence type="ECO:0000313" key="3">
    <source>
        <dbReference type="Proteomes" id="UP000176241"/>
    </source>
</evidence>
<dbReference type="AlphaFoldDB" id="A0A1G1Y046"/>
<reference evidence="2 3" key="1">
    <citation type="journal article" date="2016" name="Nat. Commun.">
        <title>Thousands of microbial genomes shed light on interconnected biogeochemical processes in an aquifer system.</title>
        <authorList>
            <person name="Anantharaman K."/>
            <person name="Brown C.T."/>
            <person name="Hug L.A."/>
            <person name="Sharon I."/>
            <person name="Castelle C.J."/>
            <person name="Probst A.J."/>
            <person name="Thomas B.C."/>
            <person name="Singh A."/>
            <person name="Wilkins M.J."/>
            <person name="Karaoz U."/>
            <person name="Brodie E.L."/>
            <person name="Williams K.H."/>
            <person name="Hubbard S.S."/>
            <person name="Banfield J.F."/>
        </authorList>
    </citation>
    <scope>NUCLEOTIDE SEQUENCE [LARGE SCALE GENOMIC DNA]</scope>
</reference>
<dbReference type="Pfam" id="PF01381">
    <property type="entry name" value="HTH_3"/>
    <property type="match status" value="1"/>
</dbReference>
<gene>
    <name evidence="2" type="ORF">A2731_01705</name>
</gene>
<feature type="domain" description="HTH cro/C1-type" evidence="1">
    <location>
        <begin position="12"/>
        <end position="68"/>
    </location>
</feature>
<sequence length="70" mass="7490">MRINVQKLGRNIKKLRGQSGLSQEDLAYRAGLKLSNLAKLEGGFNSNPTLATLSAVAGVLTNGSLDRLLH</sequence>
<dbReference type="EMBL" id="MHIC01000017">
    <property type="protein sequence ID" value="OGY45216.1"/>
    <property type="molecule type" value="Genomic_DNA"/>
</dbReference>
<dbReference type="PROSITE" id="PS50943">
    <property type="entry name" value="HTH_CROC1"/>
    <property type="match status" value="1"/>
</dbReference>